<reference evidence="1" key="1">
    <citation type="submission" date="2023-06" db="EMBL/GenBank/DDBJ databases">
        <title>Genome-scale phylogeny and comparative genomics of the fungal order Sordariales.</title>
        <authorList>
            <consortium name="Lawrence Berkeley National Laboratory"/>
            <person name="Hensen N."/>
            <person name="Bonometti L."/>
            <person name="Westerberg I."/>
            <person name="Brannstrom I.O."/>
            <person name="Guillou S."/>
            <person name="Cros-Aarteil S."/>
            <person name="Calhoun S."/>
            <person name="Haridas S."/>
            <person name="Kuo A."/>
            <person name="Mondo S."/>
            <person name="Pangilinan J."/>
            <person name="Riley R."/>
            <person name="Labutti K."/>
            <person name="Andreopoulos B."/>
            <person name="Lipzen A."/>
            <person name="Chen C."/>
            <person name="Yanf M."/>
            <person name="Daum C."/>
            <person name="Ng V."/>
            <person name="Clum A."/>
            <person name="Steindorff A."/>
            <person name="Ohm R."/>
            <person name="Martin F."/>
            <person name="Silar P."/>
            <person name="Natvig D."/>
            <person name="Lalanne C."/>
            <person name="Gautier V."/>
            <person name="Ament-Velasquez S.L."/>
            <person name="Kruys A."/>
            <person name="Hutchinson M.I."/>
            <person name="Powell A.J."/>
            <person name="Barry K."/>
            <person name="Miller A.N."/>
            <person name="Grigoriev I.V."/>
            <person name="Debuchy R."/>
            <person name="Gladieux P."/>
            <person name="Thoren M.H."/>
            <person name="Johannesson H."/>
        </authorList>
    </citation>
    <scope>NUCLEOTIDE SEQUENCE</scope>
    <source>
        <strain evidence="1">8032-3</strain>
    </source>
</reference>
<sequence>MAAPKGPYRLVTVNTAPERAKKLIGRMTEALKDQYEIEYVDNCQSIDEVVPKVTKHKPSVLFCASMWTPEEAEKIQSLARSIVPDIKTHAIPMGLQVERGPDAVVEYLIEKVPLLLG</sequence>
<accession>A0AAJ0BVU9</accession>
<keyword evidence="2" id="KW-1185">Reference proteome</keyword>
<gene>
    <name evidence="1" type="ORF">QBC33DRAFT_544246</name>
</gene>
<protein>
    <submittedName>
        <fullName evidence="1">Uncharacterized protein</fullName>
    </submittedName>
</protein>
<dbReference type="Proteomes" id="UP001244011">
    <property type="component" value="Unassembled WGS sequence"/>
</dbReference>
<proteinExistence type="predicted"/>
<comment type="caution">
    <text evidence="1">The sequence shown here is derived from an EMBL/GenBank/DDBJ whole genome shotgun (WGS) entry which is preliminary data.</text>
</comment>
<dbReference type="RefSeq" id="XP_060281627.1">
    <property type="nucleotide sequence ID" value="XM_060428431.1"/>
</dbReference>
<name>A0AAJ0BVU9_9PEZI</name>
<dbReference type="EMBL" id="MU839015">
    <property type="protein sequence ID" value="KAK1765414.1"/>
    <property type="molecule type" value="Genomic_DNA"/>
</dbReference>
<evidence type="ECO:0000313" key="1">
    <source>
        <dbReference type="EMBL" id="KAK1765414.1"/>
    </source>
</evidence>
<dbReference type="AlphaFoldDB" id="A0AAJ0BVU9"/>
<organism evidence="1 2">
    <name type="scientific">Phialemonium atrogriseum</name>
    <dbReference type="NCBI Taxonomy" id="1093897"/>
    <lineage>
        <taxon>Eukaryota</taxon>
        <taxon>Fungi</taxon>
        <taxon>Dikarya</taxon>
        <taxon>Ascomycota</taxon>
        <taxon>Pezizomycotina</taxon>
        <taxon>Sordariomycetes</taxon>
        <taxon>Sordariomycetidae</taxon>
        <taxon>Cephalothecales</taxon>
        <taxon>Cephalothecaceae</taxon>
        <taxon>Phialemonium</taxon>
    </lineage>
</organism>
<evidence type="ECO:0000313" key="2">
    <source>
        <dbReference type="Proteomes" id="UP001244011"/>
    </source>
</evidence>
<dbReference type="GeneID" id="85311618"/>